<dbReference type="KEGG" id="lmod:LMON_0298"/>
<name>A0A3Q0NB39_LISMG</name>
<organism evidence="1 2">
    <name type="scientific">Listeria monocytogenes serotype 1/2a (strain EGD / Mackaness)</name>
    <dbReference type="NCBI Taxonomy" id="1334565"/>
    <lineage>
        <taxon>Bacteria</taxon>
        <taxon>Bacillati</taxon>
        <taxon>Bacillota</taxon>
        <taxon>Bacilli</taxon>
        <taxon>Bacillales</taxon>
        <taxon>Listeriaceae</taxon>
        <taxon>Listeria</taxon>
    </lineage>
</organism>
<accession>A0A3Q0NB39</accession>
<protein>
    <submittedName>
        <fullName evidence="1">Uncharacterized protein</fullName>
    </submittedName>
</protein>
<dbReference type="SUPFAM" id="SSF53041">
    <property type="entry name" value="Resolvase-like"/>
    <property type="match status" value="1"/>
</dbReference>
<reference evidence="1 2" key="1">
    <citation type="journal article" date="2014" name="MBio">
        <title>Comparison of widely used Listeria monocytogenes strains EGD, 10403S, and EGD-e highlights genomic variations underlying differences in pathogenicity.</title>
        <authorList>
            <person name="Becavin C."/>
            <person name="Bouchier C."/>
            <person name="Lechat P."/>
            <person name="Archambaud C."/>
            <person name="Creno S."/>
            <person name="Gouin E."/>
            <person name="Wu Z."/>
            <person name="Kuhbacher A."/>
            <person name="Brisse S."/>
            <person name="Pucciarelli M.G."/>
            <person name="Garcia-del Portillo F."/>
            <person name="Hain T."/>
            <person name="Portnoy D.A."/>
            <person name="Chakraborty T."/>
            <person name="Lecuit M."/>
            <person name="Pizarro-Cerda J."/>
            <person name="Moszer I."/>
            <person name="Bierne H."/>
            <person name="Cossart P."/>
        </authorList>
    </citation>
    <scope>NUCLEOTIDE SEQUENCE [LARGE SCALE GENOMIC DNA]</scope>
    <source>
        <strain evidence="2">EGD / Mackaness</strain>
    </source>
</reference>
<gene>
    <name evidence="1" type="ORF">LMON_0298</name>
</gene>
<dbReference type="Proteomes" id="UP000016703">
    <property type="component" value="Chromosome"/>
</dbReference>
<dbReference type="InterPro" id="IPR036162">
    <property type="entry name" value="Resolvase-like_N_sf"/>
</dbReference>
<evidence type="ECO:0000313" key="2">
    <source>
        <dbReference type="Proteomes" id="UP000016703"/>
    </source>
</evidence>
<evidence type="ECO:0000313" key="1">
    <source>
        <dbReference type="EMBL" id="CDG44163.1"/>
    </source>
</evidence>
<dbReference type="GO" id="GO:0003677">
    <property type="term" value="F:DNA binding"/>
    <property type="evidence" value="ECO:0007669"/>
    <property type="project" value="InterPro"/>
</dbReference>
<dbReference type="EMBL" id="HG421741">
    <property type="protein sequence ID" value="CDG44163.1"/>
    <property type="molecule type" value="Genomic_DNA"/>
</dbReference>
<sequence length="38" mass="4362">MSLTDVMTSSGKLMLQFLVSFSEFERNQISENVQMTMT</sequence>
<dbReference type="AlphaFoldDB" id="A0A3Q0NB39"/>
<dbReference type="GO" id="GO:0000150">
    <property type="term" value="F:DNA strand exchange activity"/>
    <property type="evidence" value="ECO:0007669"/>
    <property type="project" value="InterPro"/>
</dbReference>
<proteinExistence type="predicted"/>